<dbReference type="InterPro" id="IPR032675">
    <property type="entry name" value="LRR_dom_sf"/>
</dbReference>
<protein>
    <submittedName>
        <fullName evidence="3">F-box/LRR-repeat protein 4</fullName>
    </submittedName>
</protein>
<dbReference type="Pfam" id="PF12937">
    <property type="entry name" value="F-box-like"/>
    <property type="match status" value="1"/>
</dbReference>
<dbReference type="EMBL" id="GAMC01001505">
    <property type="protein sequence ID" value="JAC05051.1"/>
    <property type="molecule type" value="mRNA"/>
</dbReference>
<dbReference type="OrthoDB" id="2153609at2759"/>
<dbReference type="SUPFAM" id="SSF81383">
    <property type="entry name" value="F-box domain"/>
    <property type="match status" value="1"/>
</dbReference>
<dbReference type="GeneID" id="101457678"/>
<dbReference type="InterPro" id="IPR006553">
    <property type="entry name" value="Leu-rich_rpt_Cys-con_subtyp"/>
</dbReference>
<dbReference type="PROSITE" id="PS50181">
    <property type="entry name" value="FBOX"/>
    <property type="match status" value="1"/>
</dbReference>
<dbReference type="PANTHER" id="PTHR13318">
    <property type="entry name" value="PARTNER OF PAIRED, ISOFORM B-RELATED"/>
    <property type="match status" value="1"/>
</dbReference>
<dbReference type="InterPro" id="IPR036047">
    <property type="entry name" value="F-box-like_dom_sf"/>
</dbReference>
<reference evidence="3" key="1">
    <citation type="submission" date="2013-07" db="EMBL/GenBank/DDBJ databases">
        <authorList>
            <person name="Geib S."/>
        </authorList>
    </citation>
    <scope>NUCLEOTIDE SEQUENCE</scope>
</reference>
<feature type="domain" description="F-box" evidence="2">
    <location>
        <begin position="305"/>
        <end position="351"/>
    </location>
</feature>
<dbReference type="InterPro" id="IPR001810">
    <property type="entry name" value="F-box_dom"/>
</dbReference>
<reference evidence="3" key="2">
    <citation type="journal article" date="2014" name="BMC Genomics">
        <title>A genomic perspective to assessing quality of mass-reared SIT flies used in Mediterranean fruit fly (Ceratitis capitata) eradication in California.</title>
        <authorList>
            <person name="Calla B."/>
            <person name="Hall B."/>
            <person name="Hou S."/>
            <person name="Geib S.M."/>
        </authorList>
    </citation>
    <scope>NUCLEOTIDE SEQUENCE</scope>
</reference>
<proteinExistence type="evidence at transcript level"/>
<dbReference type="SMART" id="SM00256">
    <property type="entry name" value="FBOX"/>
    <property type="match status" value="1"/>
</dbReference>
<evidence type="ECO:0000313" key="3">
    <source>
        <dbReference type="EMBL" id="JAC05051.1"/>
    </source>
</evidence>
<organism evidence="3">
    <name type="scientific">Ceratitis capitata</name>
    <name type="common">Mediterranean fruit fly</name>
    <name type="synonym">Tephritis capitata</name>
    <dbReference type="NCBI Taxonomy" id="7213"/>
    <lineage>
        <taxon>Eukaryota</taxon>
        <taxon>Metazoa</taxon>
        <taxon>Ecdysozoa</taxon>
        <taxon>Arthropoda</taxon>
        <taxon>Hexapoda</taxon>
        <taxon>Insecta</taxon>
        <taxon>Pterygota</taxon>
        <taxon>Neoptera</taxon>
        <taxon>Endopterygota</taxon>
        <taxon>Diptera</taxon>
        <taxon>Brachycera</taxon>
        <taxon>Muscomorpha</taxon>
        <taxon>Tephritoidea</taxon>
        <taxon>Tephritidae</taxon>
        <taxon>Ceratitis</taxon>
        <taxon>Ceratitis</taxon>
    </lineage>
</organism>
<dbReference type="SUPFAM" id="SSF52047">
    <property type="entry name" value="RNI-like"/>
    <property type="match status" value="1"/>
</dbReference>
<gene>
    <name evidence="3" type="primary">FBXL4</name>
</gene>
<dbReference type="Gene3D" id="1.20.1280.50">
    <property type="match status" value="1"/>
</dbReference>
<evidence type="ECO:0000259" key="2">
    <source>
        <dbReference type="PROSITE" id="PS50181"/>
    </source>
</evidence>
<keyword evidence="1" id="KW-0833">Ubl conjugation pathway</keyword>
<dbReference type="GO" id="GO:0031146">
    <property type="term" value="P:SCF-dependent proteasomal ubiquitin-dependent protein catabolic process"/>
    <property type="evidence" value="ECO:0007669"/>
    <property type="project" value="TreeGrafter"/>
</dbReference>
<dbReference type="PANTHER" id="PTHR13318:SF152">
    <property type="entry name" value="F-BOX_LRR-REPEAT PROTEIN 4"/>
    <property type="match status" value="1"/>
</dbReference>
<dbReference type="GO" id="GO:0019005">
    <property type="term" value="C:SCF ubiquitin ligase complex"/>
    <property type="evidence" value="ECO:0007669"/>
    <property type="project" value="TreeGrafter"/>
</dbReference>
<name>W8BUM4_CERCA</name>
<sequence length="656" mass="75253">MSSVSDDDITRQGAGVTVDFPALGGEIDSELCNTFEESDVMSDSEEGFYYAGYRLDQYALDVADFSSQYGSDYSISYTATNITGKPRKYPEYGDFPETFAMRTYGDWWEKAPSYIPEIQQQNISKIPAKDYIVLCFEEYVIPEEIAVYETFNPGGLIRIWAYTILKTWVCLWEAKKVYAPSPKLVNKARRFSPKLKTLNIPTRTIRLEFNQMGLSYFTEIDAVLLGGRKVNIEGIQGILDCYERQRKCSILRKLQRIHFRPNIKENYHNHLKEFFTNDLNKFVNIVSSNTDLLKNDLSSEKDDKAVGLKDLPFEIMLKIFSYLDLTSLFLVGQVSKYFYDVSTHPLLYSELNLKPYWHLASSELLCTLAKRATILKKLDLSWCGLFNTISPTEFKKFIQQRGDSLICLRLDSCKILNASCIETLGIVCDNLRELSLRNCSTDPPLLNFSCLANLKNLERLDLFQTVIEPELMLTMLENNRKLKHLNLAFCGISVNMDAVAQRIGQYNQGLVTLDMWKSRFLSATGLDALSKCHDLEEVDFGWCLREVSLGDSLKKLLLNCTKLRKLFLATVRGITDHDVENIANLCRNLEQLDLMGVSGISKDRYYDVLVKCRKLQLLDLSFCDNINSEEIAFWARTFQVNIKCSHIPNVPNDMRY</sequence>
<dbReference type="KEGG" id="ccat:101457678"/>
<accession>W8BUM4</accession>
<dbReference type="Gene3D" id="3.80.10.10">
    <property type="entry name" value="Ribonuclease Inhibitor"/>
    <property type="match status" value="1"/>
</dbReference>
<dbReference type="AlphaFoldDB" id="W8BUM4"/>
<dbReference type="SMART" id="SM00367">
    <property type="entry name" value="LRR_CC"/>
    <property type="match status" value="4"/>
</dbReference>
<evidence type="ECO:0000256" key="1">
    <source>
        <dbReference type="ARBA" id="ARBA00022786"/>
    </source>
</evidence>
<dbReference type="CTD" id="26235"/>